<accession>A0ACC2J3R1</accession>
<protein>
    <submittedName>
        <fullName evidence="1">Uncharacterized protein</fullName>
    </submittedName>
</protein>
<sequence>MSDSNPDSEYDSDSGPGRSPQSGSGLVPTKWKDELTRTIDAIEACGEFATRKQYSQFANPGLQIGDTLIALPLDPAQVPLIRDASRQAPFGRRDKTLVDTSVRDTWEIDASKFHIANPAWATFVHSTLQDVAADLGMSGVKTELYKLLLYEKGSFFKRHKDSEKAPGMVATLSICLPSRYKGGEVHLSHAGKNRAFDTSQSLFDIFALAWYADVTHEIKPIEDGHRLVLIYNIMQTGDGVTSASFLTRQDEKLQKAISKLNSQPRMPKRLLYFLEHQYSQASLRIDHLKGRDRAVGQTLREACTRSGWYMFLCNVTKTESNAEDYERYSSCYYDEEKVPELVIDTVATCSAQVFASNIELNEKEILGSDPYSDFRGADSESEGEETGNEGATMEYRYHDSAVIIVPKDQLHQFFRWDVEMNVLFDLVMNDLKAHPKDPATLQMAIGFFSKAVNADPTLSPAVLQLAWRIKNESLFRVAVHAGFSDGVPDLGAFLSGHRNLTTLSKSLDLVRGLLGPGDLQTSFQQWRATRELLNLEGKKNLTVDDHDSVMELVALQWENTDWIKHTLVPKIRNCSDKNFLSKFTCSLLEKAIALLEVGVPNLCLARVKFNSTAGDEKHWMETNRFCSLLDECLLSGLQQYVDDLLRRSLATITAAPVKDGSSVLTTHRSAARRTTLAEEMLGSICEDFEKSKMPPSQPARDFVIAVLKKFVLTDLPKCPQQPEGFVHQQRGCGKCQHCQELDDFLVSPREREREFLKGPRIRTHMESRLPSHLFQCTAQNVTQGKKQQYLLKVVKLGREHEVAIDAYNQDLRYILTKVQPFRTEYMKQLLGDDAYGELIMLANLPHPEDLGPSSGRGTS</sequence>
<evidence type="ECO:0000313" key="1">
    <source>
        <dbReference type="EMBL" id="KAJ8122089.1"/>
    </source>
</evidence>
<gene>
    <name evidence="1" type="ORF">ONZ43_g1627</name>
</gene>
<evidence type="ECO:0000313" key="2">
    <source>
        <dbReference type="Proteomes" id="UP001153334"/>
    </source>
</evidence>
<organism evidence="1 2">
    <name type="scientific">Nemania bipapillata</name>
    <dbReference type="NCBI Taxonomy" id="110536"/>
    <lineage>
        <taxon>Eukaryota</taxon>
        <taxon>Fungi</taxon>
        <taxon>Dikarya</taxon>
        <taxon>Ascomycota</taxon>
        <taxon>Pezizomycotina</taxon>
        <taxon>Sordariomycetes</taxon>
        <taxon>Xylariomycetidae</taxon>
        <taxon>Xylariales</taxon>
        <taxon>Xylariaceae</taxon>
        <taxon>Nemania</taxon>
    </lineage>
</organism>
<keyword evidence="2" id="KW-1185">Reference proteome</keyword>
<name>A0ACC2J3R1_9PEZI</name>
<dbReference type="Proteomes" id="UP001153334">
    <property type="component" value="Unassembled WGS sequence"/>
</dbReference>
<comment type="caution">
    <text evidence="1">The sequence shown here is derived from an EMBL/GenBank/DDBJ whole genome shotgun (WGS) entry which is preliminary data.</text>
</comment>
<reference evidence="1" key="1">
    <citation type="submission" date="2022-11" db="EMBL/GenBank/DDBJ databases">
        <title>Genome Sequence of Nemania bipapillata.</title>
        <authorList>
            <person name="Buettner E."/>
        </authorList>
    </citation>
    <scope>NUCLEOTIDE SEQUENCE</scope>
    <source>
        <strain evidence="1">CP14</strain>
    </source>
</reference>
<proteinExistence type="predicted"/>
<dbReference type="EMBL" id="JAPESX010000292">
    <property type="protein sequence ID" value="KAJ8122089.1"/>
    <property type="molecule type" value="Genomic_DNA"/>
</dbReference>